<evidence type="ECO:0000256" key="10">
    <source>
        <dbReference type="SAM" id="Coils"/>
    </source>
</evidence>
<dbReference type="GO" id="GO:0005524">
    <property type="term" value="F:ATP binding"/>
    <property type="evidence" value="ECO:0007669"/>
    <property type="project" value="UniProtKB-UniRule"/>
</dbReference>
<feature type="domain" description="Protein kinase" evidence="11">
    <location>
        <begin position="4"/>
        <end position="254"/>
    </location>
</feature>
<keyword evidence="10" id="KW-0175">Coiled coil</keyword>
<dbReference type="FunFam" id="3.30.200.20:FF:000042">
    <property type="entry name" value="Aurora kinase A"/>
    <property type="match status" value="1"/>
</dbReference>
<proteinExistence type="predicted"/>
<evidence type="ECO:0000256" key="9">
    <source>
        <dbReference type="PROSITE-ProRule" id="PRU10141"/>
    </source>
</evidence>
<comment type="catalytic activity">
    <reaction evidence="7">
        <text>L-threonyl-[protein] + ATP = O-phospho-L-threonyl-[protein] + ADP + H(+)</text>
        <dbReference type="Rhea" id="RHEA:46608"/>
        <dbReference type="Rhea" id="RHEA-COMP:11060"/>
        <dbReference type="Rhea" id="RHEA-COMP:11605"/>
        <dbReference type="ChEBI" id="CHEBI:15378"/>
        <dbReference type="ChEBI" id="CHEBI:30013"/>
        <dbReference type="ChEBI" id="CHEBI:30616"/>
        <dbReference type="ChEBI" id="CHEBI:61977"/>
        <dbReference type="ChEBI" id="CHEBI:456216"/>
        <dbReference type="EC" id="2.7.11.1"/>
    </reaction>
</comment>
<evidence type="ECO:0000256" key="2">
    <source>
        <dbReference type="ARBA" id="ARBA00022527"/>
    </source>
</evidence>
<dbReference type="PROSITE" id="PS00107">
    <property type="entry name" value="PROTEIN_KINASE_ATP"/>
    <property type="match status" value="1"/>
</dbReference>
<dbReference type="InterPro" id="IPR000719">
    <property type="entry name" value="Prot_kinase_dom"/>
</dbReference>
<dbReference type="EC" id="2.7.11.1" evidence="1"/>
<dbReference type="GO" id="GO:0004674">
    <property type="term" value="F:protein serine/threonine kinase activity"/>
    <property type="evidence" value="ECO:0007669"/>
    <property type="project" value="UniProtKB-KW"/>
</dbReference>
<dbReference type="GO" id="GO:0007224">
    <property type="term" value="P:smoothened signaling pathway"/>
    <property type="evidence" value="ECO:0007669"/>
    <property type="project" value="TreeGrafter"/>
</dbReference>
<reference evidence="12" key="1">
    <citation type="submission" date="2020-03" db="EMBL/GenBank/DDBJ databases">
        <title>Transcriptomic Profiling of the Digestive Tract of the Rat Flea, Xenopsylla cheopis, Following Blood Feeding and Infection with Yersinia pestis.</title>
        <authorList>
            <person name="Bland D.M."/>
            <person name="Martens C.A."/>
            <person name="Virtaneva K."/>
            <person name="Kanakabandi K."/>
            <person name="Long D."/>
            <person name="Rosenke R."/>
            <person name="Saturday G.A."/>
            <person name="Hoyt F.H."/>
            <person name="Bruno D.P."/>
            <person name="Ribeiro J.M.C."/>
            <person name="Hinnebusch J."/>
        </authorList>
    </citation>
    <scope>NUCLEOTIDE SEQUENCE</scope>
</reference>
<sequence>MEQFDIVCLVGEGSFGRVYKANVKSQGNTVALKIIRKRGRSAKELVNFHRECEIQQHLNHPNIIRMLDSFDTPSQMVVVTEFAHKDLHTILAKDGSLGEAKSRVLTWDLVSALYYLHSHRILHRDLKPQNILQDLDGKFKLCDFGLARTMTTGTHVLTSIKGTPLYMAPELMSEQPYDHQADLWSLGCIIYEALVGEPPFSTTSILHLIQLIKHERVRWPSFISEDCISFLQGLLQKNPLDRLSWQNILVHAFVKEHILILDETPTSPFTHQLSKSQAEAKELQHMIALGNKASLDPTPLCDETKVTCEQNYKDVATALIENELTNSSDSIKNAFDELSLRDTLKTYLGTTDVEGNISEFETDPEFRKAPVIKNPQHSIKTHYESKLKSNNLAINNMNSNIEELNNLFKNQTSNSLAITRTNIPKHCNSNIDMNKINRPSGGKIRKSFLEKRKLSQNLDNFSLKLGQSASALKDSKIITNSSDEMKNNITINSLNKITLEEKCIGAKRKIKTDTKNLNTDNDCLINTDKKASQIQICVEENKMQVELNNEPLDNNGLGIDQPIENEEWLAFIHKTMREVLDGDLDSLKQQNLLSIIISPLRHNCVSTEVTRSVAQLLSIPLVVSRNPDELDMVLKVYYDIKLVANLVYASVLICKRKESLQHDQLTDSDISAFEDMYLLVCHLVHSAEQFTSQFCDAVVVLSAKKLMQELMVPDAHGIRLASDIVAIMCRIMCCLPENAQLIEEIFLENGLERILELLSFQDNLLRLRTCNLLRLLGRFSCSTLQNHWCTKIKNILETLLEEDDVDLSMTAEESIAELKALPFYQK</sequence>
<evidence type="ECO:0000256" key="8">
    <source>
        <dbReference type="ARBA" id="ARBA00048679"/>
    </source>
</evidence>
<dbReference type="PROSITE" id="PS50011">
    <property type="entry name" value="PROTEIN_KINASE_DOM"/>
    <property type="match status" value="1"/>
</dbReference>
<keyword evidence="6 9" id="KW-0067">ATP-binding</keyword>
<dbReference type="SMART" id="SM00220">
    <property type="entry name" value="S_TKc"/>
    <property type="match status" value="1"/>
</dbReference>
<evidence type="ECO:0000256" key="5">
    <source>
        <dbReference type="ARBA" id="ARBA00022777"/>
    </source>
</evidence>
<evidence type="ECO:0000256" key="3">
    <source>
        <dbReference type="ARBA" id="ARBA00022679"/>
    </source>
</evidence>
<keyword evidence="2 12" id="KW-0723">Serine/threonine-protein kinase</keyword>
<keyword evidence="5 12" id="KW-0418">Kinase</keyword>
<evidence type="ECO:0000256" key="1">
    <source>
        <dbReference type="ARBA" id="ARBA00012513"/>
    </source>
</evidence>
<dbReference type="InterPro" id="IPR017441">
    <property type="entry name" value="Protein_kinase_ATP_BS"/>
</dbReference>
<name>A0A6M2DQQ0_XENCH</name>
<dbReference type="PANTHER" id="PTHR22983:SF6">
    <property type="entry name" value="SERINE_THREONINE-PROTEIN KINASE 36"/>
    <property type="match status" value="1"/>
</dbReference>
<keyword evidence="4 9" id="KW-0547">Nucleotide-binding</keyword>
<keyword evidence="3" id="KW-0808">Transferase</keyword>
<evidence type="ECO:0000259" key="11">
    <source>
        <dbReference type="PROSITE" id="PS50011"/>
    </source>
</evidence>
<comment type="catalytic activity">
    <reaction evidence="8">
        <text>L-seryl-[protein] + ATP = O-phospho-L-seryl-[protein] + ADP + H(+)</text>
        <dbReference type="Rhea" id="RHEA:17989"/>
        <dbReference type="Rhea" id="RHEA-COMP:9863"/>
        <dbReference type="Rhea" id="RHEA-COMP:11604"/>
        <dbReference type="ChEBI" id="CHEBI:15378"/>
        <dbReference type="ChEBI" id="CHEBI:29999"/>
        <dbReference type="ChEBI" id="CHEBI:30616"/>
        <dbReference type="ChEBI" id="CHEBI:83421"/>
        <dbReference type="ChEBI" id="CHEBI:456216"/>
        <dbReference type="EC" id="2.7.11.1"/>
    </reaction>
</comment>
<evidence type="ECO:0000256" key="7">
    <source>
        <dbReference type="ARBA" id="ARBA00047899"/>
    </source>
</evidence>
<dbReference type="Pfam" id="PF00069">
    <property type="entry name" value="Pkinase"/>
    <property type="match status" value="1"/>
</dbReference>
<dbReference type="GO" id="GO:0005737">
    <property type="term" value="C:cytoplasm"/>
    <property type="evidence" value="ECO:0007669"/>
    <property type="project" value="UniProtKB-ARBA"/>
</dbReference>
<dbReference type="Gene3D" id="1.10.510.10">
    <property type="entry name" value="Transferase(Phosphotransferase) domain 1"/>
    <property type="match status" value="1"/>
</dbReference>
<dbReference type="SUPFAM" id="SSF56112">
    <property type="entry name" value="Protein kinase-like (PK-like)"/>
    <property type="match status" value="1"/>
</dbReference>
<feature type="binding site" evidence="9">
    <location>
        <position position="37"/>
    </location>
    <ligand>
        <name>ATP</name>
        <dbReference type="ChEBI" id="CHEBI:30616"/>
    </ligand>
</feature>
<dbReference type="InterPro" id="IPR011009">
    <property type="entry name" value="Kinase-like_dom_sf"/>
</dbReference>
<evidence type="ECO:0000256" key="4">
    <source>
        <dbReference type="ARBA" id="ARBA00022741"/>
    </source>
</evidence>
<feature type="coiled-coil region" evidence="10">
    <location>
        <begin position="387"/>
        <end position="414"/>
    </location>
</feature>
<evidence type="ECO:0000313" key="12">
    <source>
        <dbReference type="EMBL" id="NOV48562.1"/>
    </source>
</evidence>
<evidence type="ECO:0000256" key="6">
    <source>
        <dbReference type="ARBA" id="ARBA00022840"/>
    </source>
</evidence>
<dbReference type="PANTHER" id="PTHR22983">
    <property type="entry name" value="PROTEIN KINASE RELATED"/>
    <property type="match status" value="1"/>
</dbReference>
<organism evidence="12">
    <name type="scientific">Xenopsylla cheopis</name>
    <name type="common">Oriental rat flea</name>
    <name type="synonym">Pulex cheopis</name>
    <dbReference type="NCBI Taxonomy" id="163159"/>
    <lineage>
        <taxon>Eukaryota</taxon>
        <taxon>Metazoa</taxon>
        <taxon>Ecdysozoa</taxon>
        <taxon>Arthropoda</taxon>
        <taxon>Hexapoda</taxon>
        <taxon>Insecta</taxon>
        <taxon>Pterygota</taxon>
        <taxon>Neoptera</taxon>
        <taxon>Endopterygota</taxon>
        <taxon>Siphonaptera</taxon>
        <taxon>Pulicidae</taxon>
        <taxon>Xenopsyllinae</taxon>
        <taxon>Xenopsylla</taxon>
    </lineage>
</organism>
<dbReference type="EMBL" id="GIIL01004836">
    <property type="protein sequence ID" value="NOV48562.1"/>
    <property type="molecule type" value="Transcribed_RNA"/>
</dbReference>
<dbReference type="FunFam" id="1.10.510.10:FF:000571">
    <property type="entry name" value="Maternal embryonic leucine zipper kinase"/>
    <property type="match status" value="1"/>
</dbReference>
<dbReference type="AlphaFoldDB" id="A0A6M2DQQ0"/>
<accession>A0A6M2DQQ0</accession>
<protein>
    <recommendedName>
        <fullName evidence="1">non-specific serine/threonine protein kinase</fullName>
        <ecNumber evidence="1">2.7.11.1</ecNumber>
    </recommendedName>
</protein>